<dbReference type="RefSeq" id="WP_130019520.1">
    <property type="nucleotide sequence ID" value="NZ_SEWF01000004.1"/>
</dbReference>
<evidence type="ECO:0000313" key="2">
    <source>
        <dbReference type="Proteomes" id="UP000293162"/>
    </source>
</evidence>
<keyword evidence="2" id="KW-1185">Reference proteome</keyword>
<sequence length="439" mass="49715">MKKVFVSLLILCAIACQEKNSQSDDAQLKLNQLAEKYIRLGLTIGQYDADFVDAYYGPDSLKPQTQPKPKFPKDSLLATVNGLIGQLIEFNNTVTNDTLNKRAKWMSSQLIAYGRRINIYTQKYQAFDEESKDLFGAVAPSYSESHYQTLVAQLDSLLPGTGTINSRFEKLANEFIIPKAKIDTVFKTAIAEARKRTLAHYQLPANENFTLEYVTGKPWSGYNWYQGNYQSKIQISIDMPIFIERAIDLACHEGYPGHHVYNMLLEKNLYHDKGQVEISLYPLFSPQSLIAEGSANYGIEMAFPGTEKNKFVKEVLLPLAGLNTANTDLYFQALAIKGKLAYARNEVARGIINNTMSETDVAKWLTNYGLREKTLASKDINFIKKYRSYVINYNYGLDIVKDYIESNGGTPSNESKRWELFGWLLSNQVRPAELLKTAQ</sequence>
<dbReference type="OrthoDB" id="140419at2"/>
<dbReference type="EMBL" id="SEWF01000004">
    <property type="protein sequence ID" value="RYU96943.1"/>
    <property type="molecule type" value="Genomic_DNA"/>
</dbReference>
<gene>
    <name evidence="1" type="ORF">EWM59_03270</name>
</gene>
<comment type="caution">
    <text evidence="1">The sequence shown here is derived from an EMBL/GenBank/DDBJ whole genome shotgun (WGS) entry which is preliminary data.</text>
</comment>
<dbReference type="AlphaFoldDB" id="A0A4Q5M4W2"/>
<name>A0A4Q5M4W2_9BACT</name>
<protein>
    <recommendedName>
        <fullName evidence="3">DUF885 domain-containing protein</fullName>
    </recommendedName>
</protein>
<reference evidence="1 2" key="1">
    <citation type="submission" date="2019-02" db="EMBL/GenBank/DDBJ databases">
        <title>Bacterial novel species Emticicia sp. 17J42-9 isolated from soil.</title>
        <authorList>
            <person name="Jung H.-Y."/>
        </authorList>
    </citation>
    <scope>NUCLEOTIDE SEQUENCE [LARGE SCALE GENOMIC DNA]</scope>
    <source>
        <strain evidence="1 2">17J42-9</strain>
    </source>
</reference>
<evidence type="ECO:0000313" key="1">
    <source>
        <dbReference type="EMBL" id="RYU96943.1"/>
    </source>
</evidence>
<dbReference type="Proteomes" id="UP000293162">
    <property type="component" value="Unassembled WGS sequence"/>
</dbReference>
<organism evidence="1 2">
    <name type="scientific">Emticicia agri</name>
    <dbReference type="NCBI Taxonomy" id="2492393"/>
    <lineage>
        <taxon>Bacteria</taxon>
        <taxon>Pseudomonadati</taxon>
        <taxon>Bacteroidota</taxon>
        <taxon>Cytophagia</taxon>
        <taxon>Cytophagales</taxon>
        <taxon>Leadbetterellaceae</taxon>
        <taxon>Emticicia</taxon>
    </lineage>
</organism>
<proteinExistence type="predicted"/>
<evidence type="ECO:0008006" key="3">
    <source>
        <dbReference type="Google" id="ProtNLM"/>
    </source>
</evidence>
<accession>A0A4Q5M4W2</accession>